<dbReference type="Proteomes" id="UP000729402">
    <property type="component" value="Unassembled WGS sequence"/>
</dbReference>
<reference evidence="2" key="2">
    <citation type="submission" date="2021-02" db="EMBL/GenBank/DDBJ databases">
        <authorList>
            <person name="Kimball J.A."/>
            <person name="Haas M.W."/>
            <person name="Macchietto M."/>
            <person name="Kono T."/>
            <person name="Duquette J."/>
            <person name="Shao M."/>
        </authorList>
    </citation>
    <scope>NUCLEOTIDE SEQUENCE</scope>
    <source>
        <tissue evidence="2">Fresh leaf tissue</tissue>
    </source>
</reference>
<feature type="compositionally biased region" description="Basic and acidic residues" evidence="1">
    <location>
        <begin position="60"/>
        <end position="75"/>
    </location>
</feature>
<dbReference type="AlphaFoldDB" id="A0A8J5W737"/>
<proteinExistence type="predicted"/>
<name>A0A8J5W737_ZIZPA</name>
<reference evidence="2" key="1">
    <citation type="journal article" date="2021" name="bioRxiv">
        <title>Whole Genome Assembly and Annotation of Northern Wild Rice, Zizania palustris L., Supports a Whole Genome Duplication in the Zizania Genus.</title>
        <authorList>
            <person name="Haas M."/>
            <person name="Kono T."/>
            <person name="Macchietto M."/>
            <person name="Millas R."/>
            <person name="McGilp L."/>
            <person name="Shao M."/>
            <person name="Duquette J."/>
            <person name="Hirsch C.N."/>
            <person name="Kimball J."/>
        </authorList>
    </citation>
    <scope>NUCLEOTIDE SEQUENCE</scope>
    <source>
        <tissue evidence="2">Fresh leaf tissue</tissue>
    </source>
</reference>
<evidence type="ECO:0000256" key="1">
    <source>
        <dbReference type="SAM" id="MobiDB-lite"/>
    </source>
</evidence>
<evidence type="ECO:0000313" key="3">
    <source>
        <dbReference type="Proteomes" id="UP000729402"/>
    </source>
</evidence>
<dbReference type="EMBL" id="JAAALK010000082">
    <property type="protein sequence ID" value="KAG8083854.1"/>
    <property type="molecule type" value="Genomic_DNA"/>
</dbReference>
<evidence type="ECO:0000313" key="2">
    <source>
        <dbReference type="EMBL" id="KAG8083854.1"/>
    </source>
</evidence>
<keyword evidence="3" id="KW-1185">Reference proteome</keyword>
<gene>
    <name evidence="2" type="ORF">GUJ93_ZPchr0010g8646</name>
</gene>
<comment type="caution">
    <text evidence="2">The sequence shown here is derived from an EMBL/GenBank/DDBJ whole genome shotgun (WGS) entry which is preliminary data.</text>
</comment>
<sequence>MGSCSGPSVATCPDLLSGAQIYSRVLARVLLTARRSAAALAWQPPRYQALAAALAPKPQRHGEMGCGTRERERGGGRRRLAALSSTDSSLGAGELGHTGVYLSELNVGFKSEIVLRLFEVDFDTVFENIFITSALRLTVISELVLFSIWFL</sequence>
<protein>
    <submittedName>
        <fullName evidence="2">Uncharacterized protein</fullName>
    </submittedName>
</protein>
<feature type="region of interest" description="Disordered" evidence="1">
    <location>
        <begin position="59"/>
        <end position="78"/>
    </location>
</feature>
<accession>A0A8J5W737</accession>
<organism evidence="2 3">
    <name type="scientific">Zizania palustris</name>
    <name type="common">Northern wild rice</name>
    <dbReference type="NCBI Taxonomy" id="103762"/>
    <lineage>
        <taxon>Eukaryota</taxon>
        <taxon>Viridiplantae</taxon>
        <taxon>Streptophyta</taxon>
        <taxon>Embryophyta</taxon>
        <taxon>Tracheophyta</taxon>
        <taxon>Spermatophyta</taxon>
        <taxon>Magnoliopsida</taxon>
        <taxon>Liliopsida</taxon>
        <taxon>Poales</taxon>
        <taxon>Poaceae</taxon>
        <taxon>BOP clade</taxon>
        <taxon>Oryzoideae</taxon>
        <taxon>Oryzeae</taxon>
        <taxon>Zizaniinae</taxon>
        <taxon>Zizania</taxon>
    </lineage>
</organism>